<evidence type="ECO:0000313" key="2">
    <source>
        <dbReference type="Proteomes" id="UP000465812"/>
    </source>
</evidence>
<accession>A0ABM7JSQ0</accession>
<organism evidence="1 2">
    <name type="scientific">Mycobacterium mantenii</name>
    <dbReference type="NCBI Taxonomy" id="560555"/>
    <lineage>
        <taxon>Bacteria</taxon>
        <taxon>Bacillati</taxon>
        <taxon>Actinomycetota</taxon>
        <taxon>Actinomycetes</taxon>
        <taxon>Mycobacteriales</taxon>
        <taxon>Mycobacteriaceae</taxon>
        <taxon>Mycobacterium</taxon>
        <taxon>Mycobacterium avium complex (MAC)</taxon>
    </lineage>
</organism>
<protein>
    <submittedName>
        <fullName evidence="1">Uncharacterized protein</fullName>
    </submittedName>
</protein>
<proteinExistence type="predicted"/>
<name>A0ABM7JSQ0_MYCNT</name>
<evidence type="ECO:0000313" key="1">
    <source>
        <dbReference type="EMBL" id="BBY38571.1"/>
    </source>
</evidence>
<keyword evidence="2" id="KW-1185">Reference proteome</keyword>
<reference evidence="1 2" key="1">
    <citation type="journal article" date="2019" name="Emerg. Microbes Infect.">
        <title>Comprehensive subspecies identification of 175 nontuberculous mycobacteria species based on 7547 genomic profiles.</title>
        <authorList>
            <person name="Matsumoto Y."/>
            <person name="Kinjo T."/>
            <person name="Motooka D."/>
            <person name="Nabeya D."/>
            <person name="Jung N."/>
            <person name="Uechi K."/>
            <person name="Horii T."/>
            <person name="Iida T."/>
            <person name="Fujita J."/>
            <person name="Nakamura S."/>
        </authorList>
    </citation>
    <scope>NUCLEOTIDE SEQUENCE [LARGE SCALE GENOMIC DNA]</scope>
    <source>
        <strain evidence="1 2">JCM 18113</strain>
    </source>
</reference>
<dbReference type="EMBL" id="AP022590">
    <property type="protein sequence ID" value="BBY38571.1"/>
    <property type="molecule type" value="Genomic_DNA"/>
</dbReference>
<dbReference type="Proteomes" id="UP000465812">
    <property type="component" value="Chromosome"/>
</dbReference>
<gene>
    <name evidence="1" type="ORF">MMAN_27050</name>
</gene>
<sequence>MTCANARADILGRPLLSVGGCPASDMVKNRFGDLFRRARISSLLQMAFPQANVPVGKSCRVAHSDRILGCRPIASPGIMQAGCLRRSVPFGGPHAVHRAARVELTCVVGAGGHTDRTAEQHRRERNEVGG</sequence>